<dbReference type="PANTHER" id="PTHR10900">
    <property type="entry name" value="PERIOSTIN-RELATED"/>
    <property type="match status" value="1"/>
</dbReference>
<dbReference type="InterPro" id="IPR036378">
    <property type="entry name" value="FAS1_dom_sf"/>
</dbReference>
<protein>
    <submittedName>
        <fullName evidence="3">Fasciclin domain-containing protein</fullName>
    </submittedName>
</protein>
<feature type="region of interest" description="Disordered" evidence="1">
    <location>
        <begin position="554"/>
        <end position="615"/>
    </location>
</feature>
<organism evidence="3 4">
    <name type="scientific">Colletotrichum cuscutae</name>
    <dbReference type="NCBI Taxonomy" id="1209917"/>
    <lineage>
        <taxon>Eukaryota</taxon>
        <taxon>Fungi</taxon>
        <taxon>Dikarya</taxon>
        <taxon>Ascomycota</taxon>
        <taxon>Pezizomycotina</taxon>
        <taxon>Sordariomycetes</taxon>
        <taxon>Hypocreomycetidae</taxon>
        <taxon>Glomerellales</taxon>
        <taxon>Glomerellaceae</taxon>
        <taxon>Colletotrichum</taxon>
        <taxon>Colletotrichum acutatum species complex</taxon>
    </lineage>
</organism>
<feature type="domain" description="FAS1" evidence="2">
    <location>
        <begin position="272"/>
        <end position="420"/>
    </location>
</feature>
<sequence>MHAKQEYHPALHGSLFGAIGVSPVFNGAKRPILTTSTFFCSPPHPSCASRAQAYATSKTRRAVNGVPDSDIPSFSQLGGSLAFRVVYLASWKTSRQNANLTAMGLGIACTGKTIALPWCRVSINAEPVQVPPLGVYAGQKRLHDRLGTQLAILLNSSLVLCQRRALLRAKEASPPPGLRVCPGPVQSPSPWRGRDVDQDPCLGTRSPAGLLVSSPSLGNKLDSARSGNPRRRDWFDHFWTELTKVFCMIPTMQVKNLIPLALASAVLAQSQQSLTAALASQNSSLSSLTALLGTQPALVQALSQAQNITILAPSNAALEAFLASPGAQGAATNPGLVAAILQYHVLNGTYYASQFTEEPQFIPTLLSNETYANITGGQRVQAQTVGGNVTFYSALRENSTVTAGNVNFTAGTIHIIDKVLSVPQPIPDTLRAANLTAALGAVQAANVGPALAAAEDLTIFIPNNEAFRSIGNLTANLTAALPSILQYHVVAGAVLYSPDITNTSLTTLNGGNVTIRVINETVYVNEAEVLIPNVLVANGVVHVIDNVLNPNNTSVEPDTTASTRAPAYTGAGTATDGSNPFTSGITGPTSTAPLATETGANNGGGVRTTSSSTQAGPMRTAAVGAAALFGGMAAYMNI</sequence>
<keyword evidence="4" id="KW-1185">Reference proteome</keyword>
<reference evidence="3" key="1">
    <citation type="submission" date="2016-11" db="EMBL/GenBank/DDBJ databases">
        <title>The genome sequence of Colletotrichum cuscutae.</title>
        <authorList>
            <person name="Baroncelli R."/>
        </authorList>
    </citation>
    <scope>NUCLEOTIDE SEQUENCE</scope>
    <source>
        <strain evidence="3">IMI 304802</strain>
    </source>
</reference>
<name>A0AAI9V7G6_9PEZI</name>
<feature type="compositionally biased region" description="Polar residues" evidence="1">
    <location>
        <begin position="575"/>
        <end position="593"/>
    </location>
</feature>
<comment type="caution">
    <text evidence="3">The sequence shown here is derived from an EMBL/GenBank/DDBJ whole genome shotgun (WGS) entry which is preliminary data.</text>
</comment>
<accession>A0AAI9V7G6</accession>
<dbReference type="EMBL" id="MPDP01000157">
    <property type="protein sequence ID" value="KAK1474840.1"/>
    <property type="molecule type" value="Genomic_DNA"/>
</dbReference>
<evidence type="ECO:0000313" key="3">
    <source>
        <dbReference type="EMBL" id="KAK1474840.1"/>
    </source>
</evidence>
<evidence type="ECO:0000256" key="1">
    <source>
        <dbReference type="SAM" id="MobiDB-lite"/>
    </source>
</evidence>
<dbReference type="InterPro" id="IPR050904">
    <property type="entry name" value="Adhesion/Biosynth-related"/>
</dbReference>
<dbReference type="PROSITE" id="PS50213">
    <property type="entry name" value="FAS1"/>
    <property type="match status" value="2"/>
</dbReference>
<dbReference type="SUPFAM" id="SSF82153">
    <property type="entry name" value="FAS1 domain"/>
    <property type="match status" value="2"/>
</dbReference>
<feature type="domain" description="FAS1" evidence="2">
    <location>
        <begin position="419"/>
        <end position="548"/>
    </location>
</feature>
<dbReference type="Pfam" id="PF02469">
    <property type="entry name" value="Fasciclin"/>
    <property type="match status" value="2"/>
</dbReference>
<dbReference type="InterPro" id="IPR000782">
    <property type="entry name" value="FAS1_domain"/>
</dbReference>
<dbReference type="Gene3D" id="2.30.180.10">
    <property type="entry name" value="FAS1 domain"/>
    <property type="match status" value="2"/>
</dbReference>
<gene>
    <name evidence="3" type="ORF">CCUS01_05466</name>
</gene>
<evidence type="ECO:0000313" key="4">
    <source>
        <dbReference type="Proteomes" id="UP001239213"/>
    </source>
</evidence>
<dbReference type="GO" id="GO:0016236">
    <property type="term" value="P:macroautophagy"/>
    <property type="evidence" value="ECO:0007669"/>
    <property type="project" value="TreeGrafter"/>
</dbReference>
<dbReference type="SMART" id="SM00554">
    <property type="entry name" value="FAS1"/>
    <property type="match status" value="2"/>
</dbReference>
<dbReference type="AlphaFoldDB" id="A0AAI9V7G6"/>
<dbReference type="PANTHER" id="PTHR10900:SF77">
    <property type="entry name" value="FI19380P1"/>
    <property type="match status" value="1"/>
</dbReference>
<dbReference type="GO" id="GO:0000329">
    <property type="term" value="C:fungal-type vacuole membrane"/>
    <property type="evidence" value="ECO:0007669"/>
    <property type="project" value="TreeGrafter"/>
</dbReference>
<feature type="compositionally biased region" description="Polar residues" evidence="1">
    <location>
        <begin position="554"/>
        <end position="563"/>
    </location>
</feature>
<evidence type="ECO:0000259" key="2">
    <source>
        <dbReference type="PROSITE" id="PS50213"/>
    </source>
</evidence>
<proteinExistence type="predicted"/>
<dbReference type="Proteomes" id="UP001239213">
    <property type="component" value="Unassembled WGS sequence"/>
</dbReference>